<dbReference type="Pfam" id="PF00047">
    <property type="entry name" value="ig"/>
    <property type="match status" value="1"/>
</dbReference>
<dbReference type="AlphaFoldDB" id="A0A2G8JIP1"/>
<evidence type="ECO:0000256" key="6">
    <source>
        <dbReference type="SAM" id="Phobius"/>
    </source>
</evidence>
<name>A0A2G8JIP1_STIJA</name>
<reference evidence="8 9" key="1">
    <citation type="journal article" date="2017" name="PLoS Biol.">
        <title>The sea cucumber genome provides insights into morphological evolution and visceral regeneration.</title>
        <authorList>
            <person name="Zhang X."/>
            <person name="Sun L."/>
            <person name="Yuan J."/>
            <person name="Sun Y."/>
            <person name="Gao Y."/>
            <person name="Zhang L."/>
            <person name="Li S."/>
            <person name="Dai H."/>
            <person name="Hamel J.F."/>
            <person name="Liu C."/>
            <person name="Yu Y."/>
            <person name="Liu S."/>
            <person name="Lin W."/>
            <person name="Guo K."/>
            <person name="Jin S."/>
            <person name="Xu P."/>
            <person name="Storey K.B."/>
            <person name="Huan P."/>
            <person name="Zhang T."/>
            <person name="Zhou Y."/>
            <person name="Zhang J."/>
            <person name="Lin C."/>
            <person name="Li X."/>
            <person name="Xing L."/>
            <person name="Huo D."/>
            <person name="Sun M."/>
            <person name="Wang L."/>
            <person name="Mercier A."/>
            <person name="Li F."/>
            <person name="Yang H."/>
            <person name="Xiang J."/>
        </authorList>
    </citation>
    <scope>NUCLEOTIDE SEQUENCE [LARGE SCALE GENOMIC DNA]</scope>
    <source>
        <strain evidence="8">Shaxun</strain>
        <tissue evidence="8">Muscle</tissue>
    </source>
</reference>
<sequence length="264" mass="29332">MQHHCNKTTKQWYRYKEITPTDSHRSSISASTEMRIKYIVTYILCMLVSLLPVVKAETLIASVLALEGDAAEIVCPTIESYESYFWRKGESINKSTAVASFVYGVPRAISEIYAVTANGTLCIQNVTLKDEGNYFCRGVSVLSSSTTNIMVYVQASLPNFELSIDQCGNESSCLRYIDLSKPIALICRAKNASPSMTLKWFNGSREIQSNITIVNNQKDAPPSTTIRSTIKAVYRTPVTLTCQAVDTKSRTDGGRLVNIRLEQP</sequence>
<evidence type="ECO:0000256" key="2">
    <source>
        <dbReference type="ARBA" id="ARBA00023136"/>
    </source>
</evidence>
<dbReference type="Gene3D" id="2.60.40.10">
    <property type="entry name" value="Immunoglobulins"/>
    <property type="match status" value="2"/>
</dbReference>
<proteinExistence type="predicted"/>
<dbReference type="InterPro" id="IPR007110">
    <property type="entry name" value="Ig-like_dom"/>
</dbReference>
<dbReference type="SMART" id="SM00409">
    <property type="entry name" value="IG"/>
    <property type="match status" value="1"/>
</dbReference>
<evidence type="ECO:0000313" key="9">
    <source>
        <dbReference type="Proteomes" id="UP000230750"/>
    </source>
</evidence>
<keyword evidence="2 6" id="KW-0472">Membrane</keyword>
<feature type="domain" description="Ig-like" evidence="7">
    <location>
        <begin position="52"/>
        <end position="147"/>
    </location>
</feature>
<dbReference type="GO" id="GO:0016020">
    <property type="term" value="C:membrane"/>
    <property type="evidence" value="ECO:0007669"/>
    <property type="project" value="UniProtKB-SubCell"/>
</dbReference>
<comment type="caution">
    <text evidence="8">The sequence shown here is derived from an EMBL/GenBank/DDBJ whole genome shotgun (WGS) entry which is preliminary data.</text>
</comment>
<evidence type="ECO:0000256" key="5">
    <source>
        <dbReference type="ARBA" id="ARBA00023319"/>
    </source>
</evidence>
<comment type="subcellular location">
    <subcellularLocation>
        <location evidence="1">Membrane</location>
        <topology evidence="1">Single-pass type I membrane protein</topology>
    </subcellularLocation>
</comment>
<dbReference type="PROSITE" id="PS50835">
    <property type="entry name" value="IG_LIKE"/>
    <property type="match status" value="2"/>
</dbReference>
<feature type="domain" description="Ig-like" evidence="7">
    <location>
        <begin position="158"/>
        <end position="258"/>
    </location>
</feature>
<accession>A0A2G8JIP1</accession>
<dbReference type="EMBL" id="MRZV01001866">
    <property type="protein sequence ID" value="PIK35589.1"/>
    <property type="molecule type" value="Genomic_DNA"/>
</dbReference>
<keyword evidence="6" id="KW-1133">Transmembrane helix</keyword>
<keyword evidence="4" id="KW-0325">Glycoprotein</keyword>
<evidence type="ECO:0000313" key="8">
    <source>
        <dbReference type="EMBL" id="PIK35589.1"/>
    </source>
</evidence>
<keyword evidence="6" id="KW-0812">Transmembrane</keyword>
<dbReference type="STRING" id="307972.A0A2G8JIP1"/>
<dbReference type="SUPFAM" id="SSF48726">
    <property type="entry name" value="Immunoglobulin"/>
    <property type="match status" value="2"/>
</dbReference>
<feature type="transmembrane region" description="Helical" evidence="6">
    <location>
        <begin position="36"/>
        <end position="54"/>
    </location>
</feature>
<feature type="non-terminal residue" evidence="8">
    <location>
        <position position="264"/>
    </location>
</feature>
<keyword evidence="5" id="KW-0393">Immunoglobulin domain</keyword>
<keyword evidence="9" id="KW-1185">Reference proteome</keyword>
<evidence type="ECO:0000256" key="4">
    <source>
        <dbReference type="ARBA" id="ARBA00023180"/>
    </source>
</evidence>
<gene>
    <name evidence="8" type="ORF">BSL78_27590</name>
</gene>
<keyword evidence="3" id="KW-1015">Disulfide bond</keyword>
<dbReference type="InterPro" id="IPR013783">
    <property type="entry name" value="Ig-like_fold"/>
</dbReference>
<dbReference type="InterPro" id="IPR003599">
    <property type="entry name" value="Ig_sub"/>
</dbReference>
<dbReference type="InterPro" id="IPR036179">
    <property type="entry name" value="Ig-like_dom_sf"/>
</dbReference>
<dbReference type="InterPro" id="IPR003598">
    <property type="entry name" value="Ig_sub2"/>
</dbReference>
<dbReference type="PANTHER" id="PTHR11640">
    <property type="entry name" value="NEPHRIN"/>
    <property type="match status" value="1"/>
</dbReference>
<evidence type="ECO:0000256" key="1">
    <source>
        <dbReference type="ARBA" id="ARBA00004479"/>
    </source>
</evidence>
<organism evidence="8 9">
    <name type="scientific">Stichopus japonicus</name>
    <name type="common">Sea cucumber</name>
    <dbReference type="NCBI Taxonomy" id="307972"/>
    <lineage>
        <taxon>Eukaryota</taxon>
        <taxon>Metazoa</taxon>
        <taxon>Echinodermata</taxon>
        <taxon>Eleutherozoa</taxon>
        <taxon>Echinozoa</taxon>
        <taxon>Holothuroidea</taxon>
        <taxon>Aspidochirotacea</taxon>
        <taxon>Aspidochirotida</taxon>
        <taxon>Stichopodidae</taxon>
        <taxon>Apostichopus</taxon>
    </lineage>
</organism>
<dbReference type="SMART" id="SM00408">
    <property type="entry name" value="IGc2"/>
    <property type="match status" value="1"/>
</dbReference>
<dbReference type="OrthoDB" id="6353782at2759"/>
<dbReference type="InterPro" id="IPR051275">
    <property type="entry name" value="Cell_adhesion_signaling"/>
</dbReference>
<evidence type="ECO:0000256" key="3">
    <source>
        <dbReference type="ARBA" id="ARBA00023157"/>
    </source>
</evidence>
<protein>
    <recommendedName>
        <fullName evidence="7">Ig-like domain-containing protein</fullName>
    </recommendedName>
</protein>
<dbReference type="InterPro" id="IPR013151">
    <property type="entry name" value="Immunoglobulin_dom"/>
</dbReference>
<evidence type="ECO:0000259" key="7">
    <source>
        <dbReference type="PROSITE" id="PS50835"/>
    </source>
</evidence>
<dbReference type="Proteomes" id="UP000230750">
    <property type="component" value="Unassembled WGS sequence"/>
</dbReference>